<keyword evidence="6 8" id="KW-0030">Aminoacyl-tRNA synthetase</keyword>
<evidence type="ECO:0000256" key="9">
    <source>
        <dbReference type="RuleBase" id="RU363037"/>
    </source>
</evidence>
<dbReference type="FunFam" id="3.90.800.10:FF:000001">
    <property type="entry name" value="Glutamine--tRNA ligase"/>
    <property type="match status" value="1"/>
</dbReference>
<comment type="similarity">
    <text evidence="8 9">Belongs to the class-I aminoacyl-tRNA synthetase family.</text>
</comment>
<evidence type="ECO:0000256" key="8">
    <source>
        <dbReference type="HAMAP-Rule" id="MF_00126"/>
    </source>
</evidence>
<comment type="subunit">
    <text evidence="8">Monomer.</text>
</comment>
<dbReference type="InterPro" id="IPR020058">
    <property type="entry name" value="Glu/Gln-tRNA-synth_Ib_cat-dom"/>
</dbReference>
<dbReference type="PANTHER" id="PTHR43097">
    <property type="entry name" value="GLUTAMINE-TRNA LIGASE"/>
    <property type="match status" value="1"/>
</dbReference>
<comment type="caution">
    <text evidence="13">The sequence shown here is derived from an EMBL/GenBank/DDBJ whole genome shotgun (WGS) entry which is preliminary data.</text>
</comment>
<evidence type="ECO:0000256" key="6">
    <source>
        <dbReference type="ARBA" id="ARBA00023146"/>
    </source>
</evidence>
<evidence type="ECO:0000256" key="2">
    <source>
        <dbReference type="ARBA" id="ARBA00022598"/>
    </source>
</evidence>
<dbReference type="Gene3D" id="1.10.1160.10">
    <property type="entry name" value="Glutamyl-trna Synthetase, Domain 2"/>
    <property type="match status" value="1"/>
</dbReference>
<evidence type="ECO:0000256" key="3">
    <source>
        <dbReference type="ARBA" id="ARBA00022741"/>
    </source>
</evidence>
<reference evidence="13 14" key="1">
    <citation type="submission" date="2019-11" db="EMBL/GenBank/DDBJ databases">
        <title>Draft genome sequences of five Paenibacillus species of dairy origin.</title>
        <authorList>
            <person name="Olajide A.M."/>
            <person name="Chen S."/>
            <person name="Lapointe G."/>
        </authorList>
    </citation>
    <scope>NUCLEOTIDE SEQUENCE [LARGE SCALE GENOMIC DNA]</scope>
    <source>
        <strain evidence="13 14">12CR55</strain>
    </source>
</reference>
<dbReference type="PROSITE" id="PS00178">
    <property type="entry name" value="AA_TRNA_LIGASE_I"/>
    <property type="match status" value="1"/>
</dbReference>
<dbReference type="InterPro" id="IPR049437">
    <property type="entry name" value="tRNA-synt_1c_C2"/>
</dbReference>
<dbReference type="FunFam" id="2.40.240.10:FF:000001">
    <property type="entry name" value="Glutamine--tRNA ligase"/>
    <property type="match status" value="1"/>
</dbReference>
<dbReference type="PANTHER" id="PTHR43097:SF5">
    <property type="entry name" value="GLUTAMATE--TRNA LIGASE"/>
    <property type="match status" value="1"/>
</dbReference>
<feature type="domain" description="Glutamyl/glutaminyl-tRNA synthetase class Ib catalytic" evidence="10">
    <location>
        <begin position="32"/>
        <end position="341"/>
    </location>
</feature>
<feature type="short sequence motif" description="'HIGH' region" evidence="8">
    <location>
        <begin position="39"/>
        <end position="49"/>
    </location>
</feature>
<dbReference type="Gene3D" id="2.40.240.10">
    <property type="entry name" value="Ribosomal Protein L25, Chain P"/>
    <property type="match status" value="2"/>
</dbReference>
<keyword evidence="4 8" id="KW-0067">ATP-binding</keyword>
<gene>
    <name evidence="8" type="primary">glnS</name>
    <name evidence="13" type="ORF">GNP95_17660</name>
</gene>
<dbReference type="GO" id="GO:0005829">
    <property type="term" value="C:cytosol"/>
    <property type="evidence" value="ECO:0007669"/>
    <property type="project" value="TreeGrafter"/>
</dbReference>
<organism evidence="13 14">
    <name type="scientific">Paenibacillus woosongensis</name>
    <dbReference type="NCBI Taxonomy" id="307580"/>
    <lineage>
        <taxon>Bacteria</taxon>
        <taxon>Bacillati</taxon>
        <taxon>Bacillota</taxon>
        <taxon>Bacilli</taxon>
        <taxon>Bacillales</taxon>
        <taxon>Paenibacillaceae</taxon>
        <taxon>Paenibacillus</taxon>
    </lineage>
</organism>
<evidence type="ECO:0000313" key="13">
    <source>
        <dbReference type="EMBL" id="MUG46804.1"/>
    </source>
</evidence>
<dbReference type="InterPro" id="IPR050132">
    <property type="entry name" value="Gln/Glu-tRNA_Ligase"/>
</dbReference>
<keyword evidence="2 8" id="KW-0436">Ligase</keyword>
<accession>A0A7X2Z4T5</accession>
<dbReference type="EMBL" id="WNZW01000008">
    <property type="protein sequence ID" value="MUG46804.1"/>
    <property type="molecule type" value="Genomic_DNA"/>
</dbReference>
<evidence type="ECO:0000313" key="14">
    <source>
        <dbReference type="Proteomes" id="UP000447876"/>
    </source>
</evidence>
<name>A0A7X2Z4T5_9BACL</name>
<dbReference type="AlphaFoldDB" id="A0A7X2Z4T5"/>
<dbReference type="FunFam" id="1.10.1160.10:FF:000001">
    <property type="entry name" value="Glutamine--tRNA ligase"/>
    <property type="match status" value="1"/>
</dbReference>
<evidence type="ECO:0000256" key="7">
    <source>
        <dbReference type="ARBA" id="ARBA00048270"/>
    </source>
</evidence>
<dbReference type="InterPro" id="IPR020059">
    <property type="entry name" value="Glu/Gln-tRNA-synth_Ib_codon-bd"/>
</dbReference>
<dbReference type="EC" id="6.1.1.18" evidence="8"/>
<keyword evidence="5 8" id="KW-0648">Protein biosynthesis</keyword>
<dbReference type="NCBIfam" id="TIGR00440">
    <property type="entry name" value="glnS"/>
    <property type="match status" value="1"/>
</dbReference>
<dbReference type="GO" id="GO:0006424">
    <property type="term" value="P:glutamyl-tRNA aminoacylation"/>
    <property type="evidence" value="ECO:0007669"/>
    <property type="project" value="UniProtKB-UniRule"/>
</dbReference>
<dbReference type="InterPro" id="IPR014729">
    <property type="entry name" value="Rossmann-like_a/b/a_fold"/>
</dbReference>
<feature type="short sequence motif" description="'KMSKS' region" evidence="8">
    <location>
        <begin position="272"/>
        <end position="276"/>
    </location>
</feature>
<protein>
    <recommendedName>
        <fullName evidence="8">Glutamine--tRNA ligase</fullName>
        <ecNumber evidence="8">6.1.1.18</ecNumber>
    </recommendedName>
    <alternativeName>
        <fullName evidence="8">Glutaminyl-tRNA synthetase</fullName>
        <shortName evidence="8">GlnRS</shortName>
    </alternativeName>
</protein>
<dbReference type="FunFam" id="3.40.50.620:FF:000037">
    <property type="entry name" value="Glutamine--tRNA ligase cytoplasmic"/>
    <property type="match status" value="1"/>
</dbReference>
<dbReference type="InterPro" id="IPR022861">
    <property type="entry name" value="Gln_tRNA_ligase_bac"/>
</dbReference>
<dbReference type="InterPro" id="IPR001412">
    <property type="entry name" value="aa-tRNA-synth_I_CS"/>
</dbReference>
<feature type="binding site" evidence="8">
    <location>
        <position position="72"/>
    </location>
    <ligand>
        <name>L-glutamine</name>
        <dbReference type="ChEBI" id="CHEBI:58359"/>
    </ligand>
</feature>
<comment type="caution">
    <text evidence="8">Lacks conserved residue(s) required for the propagation of feature annotation.</text>
</comment>
<keyword evidence="3 8" id="KW-0547">Nucleotide-binding</keyword>
<dbReference type="CDD" id="cd00807">
    <property type="entry name" value="GlnRS_core"/>
    <property type="match status" value="1"/>
</dbReference>
<dbReference type="Pfam" id="PF20974">
    <property type="entry name" value="tRNA-synt_1c_C2"/>
    <property type="match status" value="1"/>
</dbReference>
<proteinExistence type="inferred from homology"/>
<evidence type="ECO:0000256" key="5">
    <source>
        <dbReference type="ARBA" id="ARBA00022917"/>
    </source>
</evidence>
<dbReference type="GO" id="GO:0005524">
    <property type="term" value="F:ATP binding"/>
    <property type="evidence" value="ECO:0007669"/>
    <property type="project" value="UniProtKB-UniRule"/>
</dbReference>
<feature type="domain" description="tRNA synthetases class I (E and Q) anti-codon binding" evidence="12">
    <location>
        <begin position="461"/>
        <end position="544"/>
    </location>
</feature>
<feature type="binding site" evidence="8">
    <location>
        <position position="235"/>
    </location>
    <ligand>
        <name>ATP</name>
        <dbReference type="ChEBI" id="CHEBI:30616"/>
    </ligand>
</feature>
<dbReference type="InterPro" id="IPR004514">
    <property type="entry name" value="Gln-tRNA-synth"/>
</dbReference>
<feature type="binding site" evidence="8">
    <location>
        <position position="216"/>
    </location>
    <ligand>
        <name>L-glutamine</name>
        <dbReference type="ChEBI" id="CHEBI:58359"/>
    </ligand>
</feature>
<dbReference type="Gene3D" id="3.40.50.620">
    <property type="entry name" value="HUPs"/>
    <property type="match status" value="1"/>
</dbReference>
<dbReference type="Gene3D" id="3.90.800.10">
    <property type="entry name" value="Glutamyl-tRNA Synthetase, Domain 3"/>
    <property type="match status" value="1"/>
</dbReference>
<keyword evidence="1 8" id="KW-0963">Cytoplasm</keyword>
<dbReference type="HAMAP" id="MF_00126">
    <property type="entry name" value="Gln_tRNA_synth"/>
    <property type="match status" value="1"/>
</dbReference>
<feature type="domain" description="Glutamyl/glutaminyl-tRNA synthetase class Ib anti-codon binding" evidence="11">
    <location>
        <begin position="344"/>
        <end position="444"/>
    </location>
</feature>
<evidence type="ECO:0000259" key="11">
    <source>
        <dbReference type="Pfam" id="PF03950"/>
    </source>
</evidence>
<dbReference type="OrthoDB" id="9801560at2"/>
<dbReference type="InterPro" id="IPR000924">
    <property type="entry name" value="Glu/Gln-tRNA-synth"/>
</dbReference>
<dbReference type="GO" id="GO:0004819">
    <property type="term" value="F:glutamine-tRNA ligase activity"/>
    <property type="evidence" value="ECO:0007669"/>
    <property type="project" value="UniProtKB-UniRule"/>
</dbReference>
<dbReference type="InterPro" id="IPR020061">
    <property type="entry name" value="Glu_tRNA_lig_a-bdl"/>
</dbReference>
<dbReference type="InterPro" id="IPR011035">
    <property type="entry name" value="Ribosomal_bL25/Gln-tRNA_synth"/>
</dbReference>
<comment type="subcellular location">
    <subcellularLocation>
        <location evidence="8">Cytoplasm</location>
    </subcellularLocation>
</comment>
<dbReference type="InterPro" id="IPR020056">
    <property type="entry name" value="Rbsml_bL25/Gln-tRNA_synth_N"/>
</dbReference>
<dbReference type="Pfam" id="PF03950">
    <property type="entry name" value="tRNA-synt_1c_C"/>
    <property type="match status" value="1"/>
</dbReference>
<dbReference type="SUPFAM" id="SSF52374">
    <property type="entry name" value="Nucleotidylyl transferase"/>
    <property type="match status" value="1"/>
</dbReference>
<evidence type="ECO:0000259" key="10">
    <source>
        <dbReference type="Pfam" id="PF00749"/>
    </source>
</evidence>
<evidence type="ECO:0000256" key="1">
    <source>
        <dbReference type="ARBA" id="ARBA00022490"/>
    </source>
</evidence>
<feature type="binding site" evidence="8">
    <location>
        <begin position="46"/>
        <end position="52"/>
    </location>
    <ligand>
        <name>ATP</name>
        <dbReference type="ChEBI" id="CHEBI:30616"/>
    </ligand>
</feature>
<feature type="binding site" evidence="8">
    <location>
        <begin position="40"/>
        <end position="42"/>
    </location>
    <ligand>
        <name>ATP</name>
        <dbReference type="ChEBI" id="CHEBI:30616"/>
    </ligand>
</feature>
<feature type="binding site" evidence="8">
    <location>
        <begin position="265"/>
        <end position="266"/>
    </location>
    <ligand>
        <name>ATP</name>
        <dbReference type="ChEBI" id="CHEBI:30616"/>
    </ligand>
</feature>
<dbReference type="SUPFAM" id="SSF50715">
    <property type="entry name" value="Ribosomal protein L25-like"/>
    <property type="match status" value="1"/>
</dbReference>
<dbReference type="Pfam" id="PF00749">
    <property type="entry name" value="tRNA-synt_1c"/>
    <property type="match status" value="1"/>
</dbReference>
<evidence type="ECO:0000259" key="12">
    <source>
        <dbReference type="Pfam" id="PF20974"/>
    </source>
</evidence>
<comment type="catalytic activity">
    <reaction evidence="7 8">
        <text>tRNA(Gln) + L-glutamine + ATP = L-glutaminyl-tRNA(Gln) + AMP + diphosphate</text>
        <dbReference type="Rhea" id="RHEA:20121"/>
        <dbReference type="Rhea" id="RHEA-COMP:9662"/>
        <dbReference type="Rhea" id="RHEA-COMP:9681"/>
        <dbReference type="ChEBI" id="CHEBI:30616"/>
        <dbReference type="ChEBI" id="CHEBI:33019"/>
        <dbReference type="ChEBI" id="CHEBI:58359"/>
        <dbReference type="ChEBI" id="CHEBI:78442"/>
        <dbReference type="ChEBI" id="CHEBI:78521"/>
        <dbReference type="ChEBI" id="CHEBI:456215"/>
        <dbReference type="EC" id="6.1.1.18"/>
    </reaction>
</comment>
<dbReference type="NCBIfam" id="NF011291">
    <property type="entry name" value="PRK14703.1"/>
    <property type="match status" value="1"/>
</dbReference>
<sequence length="571" mass="65767">MISVEHNSSNSTPPNFIKNIITEDLKSGKVKEIVTRFPPEPNGYLHIGHAKAIWINFTIADEFGGRTHLRFDDTNPVKEDVEYVNSIKEDVKWLGFDWEELHFASDYFEEMYERAIVLIKKGKAYVDDQSPDEIRATRGTLTEPGQNSPYRDRSVEENLDLFARMRAGEFKDGEKVLRAKIDMASPNINLRDPVIYRILHASHHNTGDKWCIYPMYTYAHPLEDAIEGITHSLCTTEFEDQRPFYDWVIEETEMPSVPRQYEFGRLNLTQTVTSKRKLKLLVDEGIVDGWDDPRMPTISGLRRRGVTPEAIKAFVFEAGISKAYGEIDLKMLDHFIREDLKLKAPRTMAVLDPLKVVITNYPEGQTELLEAENNSENPEMGHRQIPFSREIYIEREDFMENPPSKYFRLFPGNEVRLKHAYFIKCNEVIKDEEGNVVEIHCTYDPETKSGSGFTGRKVKGTIHWVEASQAVPAEFRLYEPLIQDAQVEEGVQLDDEEGGEEKTFMDYLNPNSLKVVQGFVEPGLKDVKPQDKFQFFRHGYFNVDSKYSAPGRPVFNLVVSLKSSFQLPDKK</sequence>
<evidence type="ECO:0000256" key="4">
    <source>
        <dbReference type="ARBA" id="ARBA00022840"/>
    </source>
</evidence>
<dbReference type="GO" id="GO:0006425">
    <property type="term" value="P:glutaminyl-tRNA aminoacylation"/>
    <property type="evidence" value="ECO:0007669"/>
    <property type="project" value="UniProtKB-UniRule"/>
</dbReference>
<dbReference type="PRINTS" id="PR00987">
    <property type="entry name" value="TRNASYNTHGLU"/>
</dbReference>
<dbReference type="Proteomes" id="UP000447876">
    <property type="component" value="Unassembled WGS sequence"/>
</dbReference>